<feature type="transmembrane region" description="Helical" evidence="1">
    <location>
        <begin position="23"/>
        <end position="40"/>
    </location>
</feature>
<proteinExistence type="predicted"/>
<evidence type="ECO:0000313" key="3">
    <source>
        <dbReference type="Proteomes" id="UP000835052"/>
    </source>
</evidence>
<gene>
    <name evidence="2" type="ORF">CAUJ_LOCUS10874</name>
</gene>
<reference evidence="2" key="1">
    <citation type="submission" date="2020-10" db="EMBL/GenBank/DDBJ databases">
        <authorList>
            <person name="Kikuchi T."/>
        </authorList>
    </citation>
    <scope>NUCLEOTIDE SEQUENCE</scope>
    <source>
        <strain evidence="2">NKZ352</strain>
    </source>
</reference>
<evidence type="ECO:0000256" key="1">
    <source>
        <dbReference type="SAM" id="Phobius"/>
    </source>
</evidence>
<feature type="transmembrane region" description="Helical" evidence="1">
    <location>
        <begin position="70"/>
        <end position="97"/>
    </location>
</feature>
<keyword evidence="1" id="KW-0472">Membrane</keyword>
<sequence length="166" mass="18923">MPKTVVTSFHTESKCCGAFPAKVGLYVIIVTLLVATMGFYLSGRYIEWSLSWTTLFLALYALHGNRKILLLIYLIVQVVFFLLFTALLLIHTVQFISGKYDGDTDIDYNPNHHRQTIYGLIFLFVCIVLPLFISSMLTYKVYQHAREKEARQKAYGAVSRNPTTSV</sequence>
<feature type="transmembrane region" description="Helical" evidence="1">
    <location>
        <begin position="46"/>
        <end position="63"/>
    </location>
</feature>
<comment type="caution">
    <text evidence="2">The sequence shown here is derived from an EMBL/GenBank/DDBJ whole genome shotgun (WGS) entry which is preliminary data.</text>
</comment>
<evidence type="ECO:0000313" key="2">
    <source>
        <dbReference type="EMBL" id="CAD6194955.1"/>
    </source>
</evidence>
<keyword evidence="3" id="KW-1185">Reference proteome</keyword>
<dbReference type="Gene3D" id="1.20.1070.10">
    <property type="entry name" value="Rhodopsin 7-helix transmembrane proteins"/>
    <property type="match status" value="1"/>
</dbReference>
<accession>A0A8S1HI79</accession>
<organism evidence="2 3">
    <name type="scientific">Caenorhabditis auriculariae</name>
    <dbReference type="NCBI Taxonomy" id="2777116"/>
    <lineage>
        <taxon>Eukaryota</taxon>
        <taxon>Metazoa</taxon>
        <taxon>Ecdysozoa</taxon>
        <taxon>Nematoda</taxon>
        <taxon>Chromadorea</taxon>
        <taxon>Rhabditida</taxon>
        <taxon>Rhabditina</taxon>
        <taxon>Rhabditomorpha</taxon>
        <taxon>Rhabditoidea</taxon>
        <taxon>Rhabditidae</taxon>
        <taxon>Peloderinae</taxon>
        <taxon>Caenorhabditis</taxon>
    </lineage>
</organism>
<dbReference type="Proteomes" id="UP000835052">
    <property type="component" value="Unassembled WGS sequence"/>
</dbReference>
<protein>
    <submittedName>
        <fullName evidence="2">Uncharacterized protein</fullName>
    </submittedName>
</protein>
<dbReference type="AlphaFoldDB" id="A0A8S1HI79"/>
<keyword evidence="1" id="KW-1133">Transmembrane helix</keyword>
<dbReference type="EMBL" id="CAJGYM010000049">
    <property type="protein sequence ID" value="CAD6194955.1"/>
    <property type="molecule type" value="Genomic_DNA"/>
</dbReference>
<keyword evidence="1" id="KW-0812">Transmembrane</keyword>
<name>A0A8S1HI79_9PELO</name>
<feature type="transmembrane region" description="Helical" evidence="1">
    <location>
        <begin position="117"/>
        <end position="139"/>
    </location>
</feature>